<reference evidence="4" key="2">
    <citation type="submission" date="2020-09" db="EMBL/GenBank/DDBJ databases">
        <authorList>
            <person name="Sun Q."/>
            <person name="Zhou Y."/>
        </authorList>
    </citation>
    <scope>NUCLEOTIDE SEQUENCE</scope>
    <source>
        <strain evidence="4">CGMCC 1.15760</strain>
    </source>
</reference>
<comment type="caution">
    <text evidence="4">The sequence shown here is derived from an EMBL/GenBank/DDBJ whole genome shotgun (WGS) entry which is preliminary data.</text>
</comment>
<dbReference type="PANTHER" id="PTHR34297">
    <property type="entry name" value="HYPOTHETICAL CYTOSOLIC PROTEIN-RELATED"/>
    <property type="match status" value="1"/>
</dbReference>
<proteinExistence type="inferred from homology"/>
<evidence type="ECO:0000256" key="1">
    <source>
        <dbReference type="ARBA" id="ARBA00002561"/>
    </source>
</evidence>
<dbReference type="PANTHER" id="PTHR34297:SF3">
    <property type="entry name" value="ALKALINE SHOCK PROTEIN 23"/>
    <property type="match status" value="1"/>
</dbReference>
<organism evidence="4 5">
    <name type="scientific">Lysinibacillus alkalisoli</name>
    <dbReference type="NCBI Taxonomy" id="1911548"/>
    <lineage>
        <taxon>Bacteria</taxon>
        <taxon>Bacillati</taxon>
        <taxon>Bacillota</taxon>
        <taxon>Bacilli</taxon>
        <taxon>Bacillales</taxon>
        <taxon>Bacillaceae</taxon>
        <taxon>Lysinibacillus</taxon>
    </lineage>
</organism>
<evidence type="ECO:0000256" key="3">
    <source>
        <dbReference type="ARBA" id="ARBA00019574"/>
    </source>
</evidence>
<name>A0A917LJD3_9BACI</name>
<sequence length="147" mass="16153">MANTTEQYNKQAGVNEEENERVFENTLTFDDGVIEKISAIATREVNGILDMKGGFASGITSAFGNNDLTKGVSVEVGEKQAAVDLKVIIEYGQSAPAIFKKVTEVIKSQVKHMTGLEVVEVNMNVEDVMTKKEYNQETSSKKDNDLE</sequence>
<dbReference type="RefSeq" id="WP_188615531.1">
    <property type="nucleotide sequence ID" value="NZ_BMJT01000009.1"/>
</dbReference>
<evidence type="ECO:0000313" key="4">
    <source>
        <dbReference type="EMBL" id="GGG30442.1"/>
    </source>
</evidence>
<evidence type="ECO:0000313" key="5">
    <source>
        <dbReference type="Proteomes" id="UP000616608"/>
    </source>
</evidence>
<comment type="similarity">
    <text evidence="2">Belongs to the asp23 family.</text>
</comment>
<accession>A0A917LJD3</accession>
<protein>
    <recommendedName>
        <fullName evidence="3">Alkaline shock protein 23</fullName>
    </recommendedName>
</protein>
<reference evidence="4" key="1">
    <citation type="journal article" date="2014" name="Int. J. Syst. Evol. Microbiol.">
        <title>Complete genome sequence of Corynebacterium casei LMG S-19264T (=DSM 44701T), isolated from a smear-ripened cheese.</title>
        <authorList>
            <consortium name="US DOE Joint Genome Institute (JGI-PGF)"/>
            <person name="Walter F."/>
            <person name="Albersmeier A."/>
            <person name="Kalinowski J."/>
            <person name="Ruckert C."/>
        </authorList>
    </citation>
    <scope>NUCLEOTIDE SEQUENCE</scope>
    <source>
        <strain evidence="4">CGMCC 1.15760</strain>
    </source>
</reference>
<dbReference type="AlphaFoldDB" id="A0A917LJD3"/>
<dbReference type="EMBL" id="BMJT01000009">
    <property type="protein sequence ID" value="GGG30442.1"/>
    <property type="molecule type" value="Genomic_DNA"/>
</dbReference>
<dbReference type="Pfam" id="PF03780">
    <property type="entry name" value="Asp23"/>
    <property type="match status" value="1"/>
</dbReference>
<dbReference type="Proteomes" id="UP000616608">
    <property type="component" value="Unassembled WGS sequence"/>
</dbReference>
<comment type="function">
    <text evidence="1">May play a key role in alkaline pH tolerance.</text>
</comment>
<gene>
    <name evidence="4" type="primary">asp23</name>
    <name evidence="4" type="ORF">GCM10007425_26340</name>
</gene>
<keyword evidence="5" id="KW-1185">Reference proteome</keyword>
<evidence type="ECO:0000256" key="2">
    <source>
        <dbReference type="ARBA" id="ARBA00005721"/>
    </source>
</evidence>
<dbReference type="InterPro" id="IPR005531">
    <property type="entry name" value="Asp23"/>
</dbReference>